<accession>A0A9W7DQP0</accession>
<evidence type="ECO:0000256" key="1">
    <source>
        <dbReference type="SAM" id="MobiDB-lite"/>
    </source>
</evidence>
<dbReference type="Pfam" id="PF13385">
    <property type="entry name" value="Laminin_G_3"/>
    <property type="match status" value="1"/>
</dbReference>
<feature type="region of interest" description="Disordered" evidence="1">
    <location>
        <begin position="22"/>
        <end position="87"/>
    </location>
</feature>
<dbReference type="Proteomes" id="UP001165122">
    <property type="component" value="Unassembled WGS sequence"/>
</dbReference>
<dbReference type="Gene3D" id="2.60.120.200">
    <property type="match status" value="1"/>
</dbReference>
<feature type="compositionally biased region" description="Polar residues" evidence="1">
    <location>
        <begin position="22"/>
        <end position="48"/>
    </location>
</feature>
<comment type="caution">
    <text evidence="2">The sequence shown here is derived from an EMBL/GenBank/DDBJ whole genome shotgun (WGS) entry which is preliminary data.</text>
</comment>
<proteinExistence type="predicted"/>
<dbReference type="SUPFAM" id="SSF49899">
    <property type="entry name" value="Concanavalin A-like lectins/glucanases"/>
    <property type="match status" value="1"/>
</dbReference>
<keyword evidence="3" id="KW-1185">Reference proteome</keyword>
<gene>
    <name evidence="2" type="ORF">TrLO_g8666</name>
</gene>
<organism evidence="2 3">
    <name type="scientific">Triparma laevis f. longispina</name>
    <dbReference type="NCBI Taxonomy" id="1714387"/>
    <lineage>
        <taxon>Eukaryota</taxon>
        <taxon>Sar</taxon>
        <taxon>Stramenopiles</taxon>
        <taxon>Ochrophyta</taxon>
        <taxon>Bolidophyceae</taxon>
        <taxon>Parmales</taxon>
        <taxon>Triparmaceae</taxon>
        <taxon>Triparma</taxon>
    </lineage>
</organism>
<dbReference type="OrthoDB" id="10444864at2759"/>
<dbReference type="EMBL" id="BRXW01000355">
    <property type="protein sequence ID" value="GMH47248.1"/>
    <property type="molecule type" value="Genomic_DNA"/>
</dbReference>
<evidence type="ECO:0000313" key="2">
    <source>
        <dbReference type="EMBL" id="GMH47248.1"/>
    </source>
</evidence>
<evidence type="ECO:0000313" key="3">
    <source>
        <dbReference type="Proteomes" id="UP001165122"/>
    </source>
</evidence>
<protein>
    <submittedName>
        <fullName evidence="2">Uncharacterized protein</fullName>
    </submittedName>
</protein>
<feature type="compositionally biased region" description="Basic and acidic residues" evidence="1">
    <location>
        <begin position="323"/>
        <end position="333"/>
    </location>
</feature>
<dbReference type="AlphaFoldDB" id="A0A9W7DQP0"/>
<dbReference type="InterPro" id="IPR013320">
    <property type="entry name" value="ConA-like_dom_sf"/>
</dbReference>
<name>A0A9W7DQP0_9STRA</name>
<sequence>MPNTSSRDSTLQHNVNQFHSCRQRSISPNFMRNHQWTNRSGGFKSNTVEDPWDNDKSSNESTSPPHRGYFGHNTKRKRAPSPSFVPKDASKHSKWLFPSHSFSFKLRVGESATAPVNDEKSDLCVHLMGTAVRDAERGLVLKEGGQGWAEIDGWEWGSGVSFEVFVKISHDTDTRQSIFDFGCNDDNVNLALDPPKGAHDAPSLRWSVRKNGKNKTLVKKTFSRRRMHIVVTTNDYAMHAFVNGELLFSKSKPLSTYDYRPERVSRLSHVLGATKSVDGGEAAPRNFMVGNIQHLRIWHGHELSLGEIKCLYDCASADSRDWTKERIGGKDGEGGEEEDEEKPPAQSASGD</sequence>
<reference evidence="3" key="1">
    <citation type="journal article" date="2023" name="Commun. Biol.">
        <title>Genome analysis of Parmales, the sister group of diatoms, reveals the evolutionary specialization of diatoms from phago-mixotrophs to photoautotrophs.</title>
        <authorList>
            <person name="Ban H."/>
            <person name="Sato S."/>
            <person name="Yoshikawa S."/>
            <person name="Yamada K."/>
            <person name="Nakamura Y."/>
            <person name="Ichinomiya M."/>
            <person name="Sato N."/>
            <person name="Blanc-Mathieu R."/>
            <person name="Endo H."/>
            <person name="Kuwata A."/>
            <person name="Ogata H."/>
        </authorList>
    </citation>
    <scope>NUCLEOTIDE SEQUENCE [LARGE SCALE GENOMIC DNA]</scope>
    <source>
        <strain evidence="3">NIES 3700</strain>
    </source>
</reference>
<feature type="region of interest" description="Disordered" evidence="1">
    <location>
        <begin position="323"/>
        <end position="351"/>
    </location>
</feature>